<evidence type="ECO:0000256" key="1">
    <source>
        <dbReference type="SAM" id="SignalP"/>
    </source>
</evidence>
<reference evidence="2 3" key="1">
    <citation type="submission" date="2022-05" db="EMBL/GenBank/DDBJ databases">
        <title>Luteimonas sp. SX5, whole genome shotgun sequencing project.</title>
        <authorList>
            <person name="Zhao G."/>
            <person name="Shen L."/>
        </authorList>
    </citation>
    <scope>NUCLEOTIDE SEQUENCE [LARGE SCALE GENOMIC DNA]</scope>
    <source>
        <strain evidence="2 3">SX5</strain>
    </source>
</reference>
<evidence type="ECO:0000313" key="2">
    <source>
        <dbReference type="EMBL" id="MCL1634719.1"/>
    </source>
</evidence>
<feature type="chain" id="PRO_5045562124" description="Secreted protein" evidence="1">
    <location>
        <begin position="23"/>
        <end position="201"/>
    </location>
</feature>
<gene>
    <name evidence="2" type="ORF">M2650_08765</name>
</gene>
<name>A0ABT0MIM1_9GAMM</name>
<evidence type="ECO:0008006" key="4">
    <source>
        <dbReference type="Google" id="ProtNLM"/>
    </source>
</evidence>
<dbReference type="RefSeq" id="WP_249473307.1">
    <property type="nucleotide sequence ID" value="NZ_JAMBEP010000001.1"/>
</dbReference>
<dbReference type="Proteomes" id="UP001431217">
    <property type="component" value="Unassembled WGS sequence"/>
</dbReference>
<keyword evidence="1" id="KW-0732">Signal</keyword>
<keyword evidence="3" id="KW-1185">Reference proteome</keyword>
<proteinExistence type="predicted"/>
<protein>
    <recommendedName>
        <fullName evidence="4">Secreted protein</fullName>
    </recommendedName>
</protein>
<organism evidence="2 3">
    <name type="scientific">Luteimonas galliterrae</name>
    <dbReference type="NCBI Taxonomy" id="2940486"/>
    <lineage>
        <taxon>Bacteria</taxon>
        <taxon>Pseudomonadati</taxon>
        <taxon>Pseudomonadota</taxon>
        <taxon>Gammaproteobacteria</taxon>
        <taxon>Lysobacterales</taxon>
        <taxon>Lysobacteraceae</taxon>
        <taxon>Luteimonas</taxon>
    </lineage>
</organism>
<comment type="caution">
    <text evidence="2">The sequence shown here is derived from an EMBL/GenBank/DDBJ whole genome shotgun (WGS) entry which is preliminary data.</text>
</comment>
<feature type="signal peptide" evidence="1">
    <location>
        <begin position="1"/>
        <end position="22"/>
    </location>
</feature>
<dbReference type="EMBL" id="JAMBEP010000001">
    <property type="protein sequence ID" value="MCL1634719.1"/>
    <property type="molecule type" value="Genomic_DNA"/>
</dbReference>
<sequence>MRIRFLAVTLLALGGLQSPLHAAIPIQSSELDGLTIGLPPDSGWNRIKGAAQQIAYERKAQGHPAIKLTFSSSTIGPQPENQAFFRFAEARQEQTFSKLKKVSGHYYYGMHEQGVPCVRYDGIFEDKTAGALPFVSVRGQLCRHPASFEKMIQMELTQRSDTRESAYKADLSKTADQVFGATQFTVGAAEAAGPKPESSAK</sequence>
<accession>A0ABT0MIM1</accession>
<evidence type="ECO:0000313" key="3">
    <source>
        <dbReference type="Proteomes" id="UP001431217"/>
    </source>
</evidence>